<accession>A0A4C1UF26</accession>
<evidence type="ECO:0000313" key="2">
    <source>
        <dbReference type="EMBL" id="GBP25015.1"/>
    </source>
</evidence>
<dbReference type="EMBL" id="BGZK01000168">
    <property type="protein sequence ID" value="GBP25015.1"/>
    <property type="molecule type" value="Genomic_DNA"/>
</dbReference>
<evidence type="ECO:0000256" key="1">
    <source>
        <dbReference type="SAM" id="MobiDB-lite"/>
    </source>
</evidence>
<comment type="caution">
    <text evidence="2">The sequence shown here is derived from an EMBL/GenBank/DDBJ whole genome shotgun (WGS) entry which is preliminary data.</text>
</comment>
<protein>
    <submittedName>
        <fullName evidence="2">Uncharacterized protein</fullName>
    </submittedName>
</protein>
<feature type="region of interest" description="Disordered" evidence="1">
    <location>
        <begin position="41"/>
        <end position="73"/>
    </location>
</feature>
<name>A0A4C1UF26_EUMVA</name>
<keyword evidence="3" id="KW-1185">Reference proteome</keyword>
<organism evidence="2 3">
    <name type="scientific">Eumeta variegata</name>
    <name type="common">Bagworm moth</name>
    <name type="synonym">Eumeta japonica</name>
    <dbReference type="NCBI Taxonomy" id="151549"/>
    <lineage>
        <taxon>Eukaryota</taxon>
        <taxon>Metazoa</taxon>
        <taxon>Ecdysozoa</taxon>
        <taxon>Arthropoda</taxon>
        <taxon>Hexapoda</taxon>
        <taxon>Insecta</taxon>
        <taxon>Pterygota</taxon>
        <taxon>Neoptera</taxon>
        <taxon>Endopterygota</taxon>
        <taxon>Lepidoptera</taxon>
        <taxon>Glossata</taxon>
        <taxon>Ditrysia</taxon>
        <taxon>Tineoidea</taxon>
        <taxon>Psychidae</taxon>
        <taxon>Oiketicinae</taxon>
        <taxon>Eumeta</taxon>
    </lineage>
</organism>
<evidence type="ECO:0000313" key="3">
    <source>
        <dbReference type="Proteomes" id="UP000299102"/>
    </source>
</evidence>
<proteinExistence type="predicted"/>
<dbReference type="AlphaFoldDB" id="A0A4C1UF26"/>
<reference evidence="2 3" key="1">
    <citation type="journal article" date="2019" name="Commun. Biol.">
        <title>The bagworm genome reveals a unique fibroin gene that provides high tensile strength.</title>
        <authorList>
            <person name="Kono N."/>
            <person name="Nakamura H."/>
            <person name="Ohtoshi R."/>
            <person name="Tomita M."/>
            <person name="Numata K."/>
            <person name="Arakawa K."/>
        </authorList>
    </citation>
    <scope>NUCLEOTIDE SEQUENCE [LARGE SCALE GENOMIC DNA]</scope>
</reference>
<gene>
    <name evidence="2" type="ORF">EVAR_94310_1</name>
</gene>
<dbReference type="Proteomes" id="UP000299102">
    <property type="component" value="Unassembled WGS sequence"/>
</dbReference>
<sequence>MEMMLCATSSIDPKYLEFHSLSTAAELREKASEALGAGAACGERAGGTRRPPHRHYGIPAVTPADETPLNTIY</sequence>